<accession>A0A4Y2VXG8</accession>
<evidence type="ECO:0000313" key="1">
    <source>
        <dbReference type="EMBL" id="GBO28580.1"/>
    </source>
</evidence>
<protein>
    <submittedName>
        <fullName evidence="1">Uncharacterized protein</fullName>
    </submittedName>
</protein>
<comment type="caution">
    <text evidence="1">The sequence shown here is derived from an EMBL/GenBank/DDBJ whole genome shotgun (WGS) entry which is preliminary data.</text>
</comment>
<dbReference type="Proteomes" id="UP000499080">
    <property type="component" value="Unassembled WGS sequence"/>
</dbReference>
<sequence length="97" mass="10893">MRSSVVATSWTFLEQSQSFPCEILVQRPIQRAHNSWQHSRSLHVWISTSSKTVVPKTVAMTLRGWHFDFMGGEGVSMTLMLSSSQVSAHDAPYVCPL</sequence>
<dbReference type="AlphaFoldDB" id="A0A4Y2VXG8"/>
<dbReference type="EMBL" id="BGPR01051660">
    <property type="protein sequence ID" value="GBO28580.1"/>
    <property type="molecule type" value="Genomic_DNA"/>
</dbReference>
<reference evidence="1 2" key="1">
    <citation type="journal article" date="2019" name="Sci. Rep.">
        <title>Orb-weaving spider Araneus ventricosus genome elucidates the spidroin gene catalogue.</title>
        <authorList>
            <person name="Kono N."/>
            <person name="Nakamura H."/>
            <person name="Ohtoshi R."/>
            <person name="Moran D.A.P."/>
            <person name="Shinohara A."/>
            <person name="Yoshida Y."/>
            <person name="Fujiwara M."/>
            <person name="Mori M."/>
            <person name="Tomita M."/>
            <person name="Arakawa K."/>
        </authorList>
    </citation>
    <scope>NUCLEOTIDE SEQUENCE [LARGE SCALE GENOMIC DNA]</scope>
</reference>
<name>A0A4Y2VXG8_ARAVE</name>
<gene>
    <name evidence="1" type="ORF">AVEN_86013_1</name>
</gene>
<proteinExistence type="predicted"/>
<organism evidence="1 2">
    <name type="scientific">Araneus ventricosus</name>
    <name type="common">Orbweaver spider</name>
    <name type="synonym">Epeira ventricosa</name>
    <dbReference type="NCBI Taxonomy" id="182803"/>
    <lineage>
        <taxon>Eukaryota</taxon>
        <taxon>Metazoa</taxon>
        <taxon>Ecdysozoa</taxon>
        <taxon>Arthropoda</taxon>
        <taxon>Chelicerata</taxon>
        <taxon>Arachnida</taxon>
        <taxon>Araneae</taxon>
        <taxon>Araneomorphae</taxon>
        <taxon>Entelegynae</taxon>
        <taxon>Araneoidea</taxon>
        <taxon>Araneidae</taxon>
        <taxon>Araneus</taxon>
    </lineage>
</organism>
<evidence type="ECO:0000313" key="2">
    <source>
        <dbReference type="Proteomes" id="UP000499080"/>
    </source>
</evidence>
<keyword evidence="2" id="KW-1185">Reference proteome</keyword>